<dbReference type="Proteomes" id="UP000515121">
    <property type="component" value="Unplaced"/>
</dbReference>
<reference evidence="3" key="1">
    <citation type="submission" date="2025-08" db="UniProtKB">
        <authorList>
            <consortium name="RefSeq"/>
        </authorList>
    </citation>
    <scope>IDENTIFICATION</scope>
    <source>
        <tissue evidence="3">Fruit stalk</tissue>
    </source>
</reference>
<evidence type="ECO:0000256" key="1">
    <source>
        <dbReference type="SAM" id="MobiDB-lite"/>
    </source>
</evidence>
<dbReference type="AlphaFoldDB" id="A0A6P5YYR9"/>
<gene>
    <name evidence="3" type="primary">LOC111295798</name>
</gene>
<organism evidence="2 3">
    <name type="scientific">Durio zibethinus</name>
    <name type="common">Durian</name>
    <dbReference type="NCBI Taxonomy" id="66656"/>
    <lineage>
        <taxon>Eukaryota</taxon>
        <taxon>Viridiplantae</taxon>
        <taxon>Streptophyta</taxon>
        <taxon>Embryophyta</taxon>
        <taxon>Tracheophyta</taxon>
        <taxon>Spermatophyta</taxon>
        <taxon>Magnoliopsida</taxon>
        <taxon>eudicotyledons</taxon>
        <taxon>Gunneridae</taxon>
        <taxon>Pentapetalae</taxon>
        <taxon>rosids</taxon>
        <taxon>malvids</taxon>
        <taxon>Malvales</taxon>
        <taxon>Malvaceae</taxon>
        <taxon>Helicteroideae</taxon>
        <taxon>Durio</taxon>
    </lineage>
</organism>
<dbReference type="GeneID" id="111295798"/>
<proteinExistence type="predicted"/>
<dbReference type="KEGG" id="dzi:111295798"/>
<name>A0A6P5YYR9_DURZI</name>
<feature type="region of interest" description="Disordered" evidence="1">
    <location>
        <begin position="236"/>
        <end position="262"/>
    </location>
</feature>
<accession>A0A6P5YYR9</accession>
<protein>
    <submittedName>
        <fullName evidence="3">Uncharacterized protein LOC111295798</fullName>
    </submittedName>
</protein>
<dbReference type="OrthoDB" id="1727486at2759"/>
<dbReference type="RefSeq" id="XP_022745266.1">
    <property type="nucleotide sequence ID" value="XM_022889531.1"/>
</dbReference>
<evidence type="ECO:0000313" key="3">
    <source>
        <dbReference type="RefSeq" id="XP_022745266.1"/>
    </source>
</evidence>
<keyword evidence="2" id="KW-1185">Reference proteome</keyword>
<sequence length="291" mass="33212">MSEIAESAATTRFGEVTTGQTTAELQNIQAAYRLNGKNYLKWSQLVQTFLKGKGKLSHLLGTGPEKGDPKFETWDEEDSMVMSWLWNSMMPDISDTCMFLSTAKDIWESIRQTYSKVKDAAQVYEVKIKTAALKQGNKSVTEYAILLKNLWQEMDHYRCIEMKCSEDATTLKKFIEKDRVYDFLAGLNVEFDQVRVQILGKQDLPSLNEVISMVRAEKSRRGVMLDSVHVERSAMVSNGGKNQSLEQLPVSENEKGDSAKTSNRDNLWCTYCKKPRHTRDRCWKLHGKPST</sequence>
<dbReference type="PANTHER" id="PTHR34222">
    <property type="entry name" value="GAG_PRE-INTEGRS DOMAIN-CONTAINING PROTEIN"/>
    <property type="match status" value="1"/>
</dbReference>
<evidence type="ECO:0000313" key="2">
    <source>
        <dbReference type="Proteomes" id="UP000515121"/>
    </source>
</evidence>
<feature type="compositionally biased region" description="Polar residues" evidence="1">
    <location>
        <begin position="236"/>
        <end position="246"/>
    </location>
</feature>
<dbReference type="PANTHER" id="PTHR34222:SF37">
    <property type="entry name" value="RETROTRANSPOSON GAG DOMAIN-CONTAINING PROTEIN"/>
    <property type="match status" value="1"/>
</dbReference>